<feature type="non-terminal residue" evidence="2">
    <location>
        <position position="1"/>
    </location>
</feature>
<dbReference type="EMBL" id="JACEIK010000820">
    <property type="protein sequence ID" value="MCD7462623.1"/>
    <property type="molecule type" value="Genomic_DNA"/>
</dbReference>
<sequence>DLDQPEDQDLQPCGNNHHGLTVYQSHKYDPTENRHGLIGLHKPGLSPAENRYGFKDRRRVPTSLQNIKGEMWHIAQRATGGPWHASIANPSSSLCRSLNRSLAHLSSGLNPTYNT</sequence>
<gene>
    <name evidence="2" type="ORF">HAX54_048967</name>
</gene>
<evidence type="ECO:0000313" key="3">
    <source>
        <dbReference type="Proteomes" id="UP000823775"/>
    </source>
</evidence>
<accession>A0ABS8SUP2</accession>
<feature type="compositionally biased region" description="Basic and acidic residues" evidence="1">
    <location>
        <begin position="26"/>
        <end position="35"/>
    </location>
</feature>
<dbReference type="Proteomes" id="UP000823775">
    <property type="component" value="Unassembled WGS sequence"/>
</dbReference>
<proteinExistence type="predicted"/>
<name>A0ABS8SUP2_DATST</name>
<protein>
    <submittedName>
        <fullName evidence="2">Uncharacterized protein</fullName>
    </submittedName>
</protein>
<evidence type="ECO:0000313" key="2">
    <source>
        <dbReference type="EMBL" id="MCD7462623.1"/>
    </source>
</evidence>
<keyword evidence="3" id="KW-1185">Reference proteome</keyword>
<organism evidence="2 3">
    <name type="scientific">Datura stramonium</name>
    <name type="common">Jimsonweed</name>
    <name type="synonym">Common thornapple</name>
    <dbReference type="NCBI Taxonomy" id="4076"/>
    <lineage>
        <taxon>Eukaryota</taxon>
        <taxon>Viridiplantae</taxon>
        <taxon>Streptophyta</taxon>
        <taxon>Embryophyta</taxon>
        <taxon>Tracheophyta</taxon>
        <taxon>Spermatophyta</taxon>
        <taxon>Magnoliopsida</taxon>
        <taxon>eudicotyledons</taxon>
        <taxon>Gunneridae</taxon>
        <taxon>Pentapetalae</taxon>
        <taxon>asterids</taxon>
        <taxon>lamiids</taxon>
        <taxon>Solanales</taxon>
        <taxon>Solanaceae</taxon>
        <taxon>Solanoideae</taxon>
        <taxon>Datureae</taxon>
        <taxon>Datura</taxon>
    </lineage>
</organism>
<evidence type="ECO:0000256" key="1">
    <source>
        <dbReference type="SAM" id="MobiDB-lite"/>
    </source>
</evidence>
<reference evidence="2 3" key="1">
    <citation type="journal article" date="2021" name="BMC Genomics">
        <title>Datura genome reveals duplications of psychoactive alkaloid biosynthetic genes and high mutation rate following tissue culture.</title>
        <authorList>
            <person name="Rajewski A."/>
            <person name="Carter-House D."/>
            <person name="Stajich J."/>
            <person name="Litt A."/>
        </authorList>
    </citation>
    <scope>NUCLEOTIDE SEQUENCE [LARGE SCALE GENOMIC DNA]</scope>
    <source>
        <strain evidence="2">AR-01</strain>
    </source>
</reference>
<feature type="region of interest" description="Disordered" evidence="1">
    <location>
        <begin position="1"/>
        <end position="51"/>
    </location>
</feature>
<comment type="caution">
    <text evidence="2">The sequence shown here is derived from an EMBL/GenBank/DDBJ whole genome shotgun (WGS) entry which is preliminary data.</text>
</comment>